<sequence>MVSNNSYNGNNTGGNGPDVNNGNSGRPQAPFITLIKSRIRQPQFYWFLGHLLTLYHFVRFHLSFLSIENQNFHYSMALLYISLTYAIVLYQFYKSGQLKFNYLIFLKQLKKLDNLQYFLMLSILFVCSNFGSMVNGSLYSPVIFSLFHCLNYFKENLLPFLPINNILKNIINNNITNFIQNYNGYFLQMAQFFEIICALRSGLISLPIKLIKSILLFNFNSKNISSIISLCCYIWFFKLRFQQSQSMKNLFNHSLSKVDSMIPPNFLINWQHYKILVKTTFDRIPTPTSA</sequence>
<evidence type="ECO:0000256" key="2">
    <source>
        <dbReference type="ARBA" id="ARBA00007322"/>
    </source>
</evidence>
<dbReference type="InterPro" id="IPR005344">
    <property type="entry name" value="TMEM33/Pom33"/>
</dbReference>
<dbReference type="GO" id="GO:0005635">
    <property type="term" value="C:nuclear envelope"/>
    <property type="evidence" value="ECO:0007669"/>
    <property type="project" value="EnsemblFungi"/>
</dbReference>
<keyword evidence="9" id="KW-1185">Reference proteome</keyword>
<keyword evidence="3 7" id="KW-0812">Transmembrane</keyword>
<evidence type="ECO:0000256" key="1">
    <source>
        <dbReference type="ARBA" id="ARBA00004141"/>
    </source>
</evidence>
<feature type="compositionally biased region" description="Low complexity" evidence="6">
    <location>
        <begin position="1"/>
        <end position="10"/>
    </location>
</feature>
<protein>
    <recommendedName>
        <fullName evidence="10">Pore and endoplasmic reticulum protein of 33 kDa</fullName>
    </recommendedName>
</protein>
<feature type="transmembrane region" description="Helical" evidence="7">
    <location>
        <begin position="44"/>
        <end position="62"/>
    </location>
</feature>
<keyword evidence="4 7" id="KW-1133">Transmembrane helix</keyword>
<comment type="subcellular location">
    <subcellularLocation>
        <location evidence="1">Membrane</location>
        <topology evidence="1">Multi-pass membrane protein</topology>
    </subcellularLocation>
</comment>
<evidence type="ECO:0000256" key="4">
    <source>
        <dbReference type="ARBA" id="ARBA00022989"/>
    </source>
</evidence>
<dbReference type="InterPro" id="IPR051645">
    <property type="entry name" value="PER33/POM33_regulator"/>
</dbReference>
<feature type="transmembrane region" description="Helical" evidence="7">
    <location>
        <begin position="223"/>
        <end position="241"/>
    </location>
</feature>
<dbReference type="Pfam" id="PF03661">
    <property type="entry name" value="TMEM33_Pom33"/>
    <property type="match status" value="1"/>
</dbReference>
<organism evidence="9">
    <name type="scientific">Vanderwaltozyma polyspora (strain ATCC 22028 / DSM 70294 / BCRC 21397 / CBS 2163 / NBRC 10782 / NRRL Y-8283 / UCD 57-17)</name>
    <name type="common">Kluyveromyces polysporus</name>
    <dbReference type="NCBI Taxonomy" id="436907"/>
    <lineage>
        <taxon>Eukaryota</taxon>
        <taxon>Fungi</taxon>
        <taxon>Dikarya</taxon>
        <taxon>Ascomycota</taxon>
        <taxon>Saccharomycotina</taxon>
        <taxon>Saccharomycetes</taxon>
        <taxon>Saccharomycetales</taxon>
        <taxon>Saccharomycetaceae</taxon>
        <taxon>Vanderwaltozyma</taxon>
    </lineage>
</organism>
<dbReference type="GO" id="GO:0071786">
    <property type="term" value="P:endoplasmic reticulum tubular network organization"/>
    <property type="evidence" value="ECO:0007669"/>
    <property type="project" value="TreeGrafter"/>
</dbReference>
<dbReference type="OrthoDB" id="5581259at2759"/>
<dbReference type="PANTHER" id="PTHR12703">
    <property type="entry name" value="TRANSMEMBRANE PROTEIN 33"/>
    <property type="match status" value="1"/>
</dbReference>
<name>A7TFP5_VANPO</name>
<dbReference type="GO" id="GO:0061024">
    <property type="term" value="P:membrane organization"/>
    <property type="evidence" value="ECO:0007669"/>
    <property type="project" value="TreeGrafter"/>
</dbReference>
<evidence type="ECO:0008006" key="10">
    <source>
        <dbReference type="Google" id="ProtNLM"/>
    </source>
</evidence>
<proteinExistence type="inferred from homology"/>
<evidence type="ECO:0000256" key="7">
    <source>
        <dbReference type="SAM" id="Phobius"/>
    </source>
</evidence>
<evidence type="ECO:0000256" key="3">
    <source>
        <dbReference type="ARBA" id="ARBA00022692"/>
    </source>
</evidence>
<dbReference type="GeneID" id="5547169"/>
<evidence type="ECO:0000256" key="6">
    <source>
        <dbReference type="SAM" id="MobiDB-lite"/>
    </source>
</evidence>
<feature type="transmembrane region" description="Helical" evidence="7">
    <location>
        <begin position="114"/>
        <end position="131"/>
    </location>
</feature>
<accession>A7TFP5</accession>
<dbReference type="RefSeq" id="XP_001646711.1">
    <property type="nucleotide sequence ID" value="XM_001646661.1"/>
</dbReference>
<dbReference type="EMBL" id="DS480384">
    <property type="protein sequence ID" value="EDO18853.1"/>
    <property type="molecule type" value="Genomic_DNA"/>
</dbReference>
<dbReference type="HOGENOM" id="CLU_065417_3_0_1"/>
<dbReference type="Proteomes" id="UP000000267">
    <property type="component" value="Unassembled WGS sequence"/>
</dbReference>
<dbReference type="AlphaFoldDB" id="A7TFP5"/>
<dbReference type="OMA" id="PQFYWFL"/>
<dbReference type="FunCoup" id="A7TFP5">
    <property type="interactions" value="108"/>
</dbReference>
<dbReference type="eggNOG" id="KOG4002">
    <property type="taxonomic scope" value="Eukaryota"/>
</dbReference>
<dbReference type="GO" id="GO:0005783">
    <property type="term" value="C:endoplasmic reticulum"/>
    <property type="evidence" value="ECO:0007669"/>
    <property type="project" value="EnsemblFungi"/>
</dbReference>
<dbReference type="GO" id="GO:0016020">
    <property type="term" value="C:membrane"/>
    <property type="evidence" value="ECO:0007669"/>
    <property type="project" value="UniProtKB-SubCell"/>
</dbReference>
<feature type="transmembrane region" description="Helical" evidence="7">
    <location>
        <begin position="192"/>
        <end position="211"/>
    </location>
</feature>
<gene>
    <name evidence="8" type="ORF">Kpol_1023p22</name>
</gene>
<evidence type="ECO:0000313" key="9">
    <source>
        <dbReference type="Proteomes" id="UP000000267"/>
    </source>
</evidence>
<evidence type="ECO:0000256" key="5">
    <source>
        <dbReference type="ARBA" id="ARBA00023136"/>
    </source>
</evidence>
<comment type="similarity">
    <text evidence="2">Belongs to the PER33/POM33 family.</text>
</comment>
<reference evidence="8 9" key="1">
    <citation type="journal article" date="2007" name="Proc. Natl. Acad. Sci. U.S.A.">
        <title>Independent sorting-out of thousands of duplicated gene pairs in two yeast species descended from a whole-genome duplication.</title>
        <authorList>
            <person name="Scannell D.R."/>
            <person name="Frank A.C."/>
            <person name="Conant G.C."/>
            <person name="Byrne K.P."/>
            <person name="Woolfit M."/>
            <person name="Wolfe K.H."/>
        </authorList>
    </citation>
    <scope>NUCLEOTIDE SEQUENCE [LARGE SCALE GENOMIC DNA]</scope>
    <source>
        <strain evidence="9">ATCC 22028 / DSM 70294 / BCRC 21397 / CBS 2163 / NBRC 10782 / NRRL Y-8283 / UCD 57-17</strain>
    </source>
</reference>
<feature type="transmembrane region" description="Helical" evidence="7">
    <location>
        <begin position="74"/>
        <end position="93"/>
    </location>
</feature>
<evidence type="ECO:0000313" key="8">
    <source>
        <dbReference type="EMBL" id="EDO18853.1"/>
    </source>
</evidence>
<keyword evidence="5 7" id="KW-0472">Membrane</keyword>
<dbReference type="PhylomeDB" id="A7TFP5"/>
<dbReference type="KEGG" id="vpo:Kpol_1023p22"/>
<feature type="region of interest" description="Disordered" evidence="6">
    <location>
        <begin position="1"/>
        <end position="24"/>
    </location>
</feature>
<dbReference type="InParanoid" id="A7TFP5"/>
<dbReference type="PANTHER" id="PTHR12703:SF4">
    <property type="entry name" value="TRANSMEMBRANE PROTEIN 33"/>
    <property type="match status" value="1"/>
</dbReference>